<protein>
    <submittedName>
        <fullName evidence="2">Uncharacterized protein</fullName>
    </submittedName>
</protein>
<gene>
    <name evidence="2" type="ORF">M408DRAFT_312173</name>
</gene>
<feature type="compositionally biased region" description="Polar residues" evidence="1">
    <location>
        <begin position="96"/>
        <end position="105"/>
    </location>
</feature>
<feature type="compositionally biased region" description="Polar residues" evidence="1">
    <location>
        <begin position="222"/>
        <end position="235"/>
    </location>
</feature>
<evidence type="ECO:0000313" key="3">
    <source>
        <dbReference type="Proteomes" id="UP000054097"/>
    </source>
</evidence>
<organism evidence="2 3">
    <name type="scientific">Serendipita vermifera MAFF 305830</name>
    <dbReference type="NCBI Taxonomy" id="933852"/>
    <lineage>
        <taxon>Eukaryota</taxon>
        <taxon>Fungi</taxon>
        <taxon>Dikarya</taxon>
        <taxon>Basidiomycota</taxon>
        <taxon>Agaricomycotina</taxon>
        <taxon>Agaricomycetes</taxon>
        <taxon>Sebacinales</taxon>
        <taxon>Serendipitaceae</taxon>
        <taxon>Serendipita</taxon>
    </lineage>
</organism>
<feature type="region of interest" description="Disordered" evidence="1">
    <location>
        <begin position="178"/>
        <end position="296"/>
    </location>
</feature>
<feature type="compositionally biased region" description="Basic and acidic residues" evidence="1">
    <location>
        <begin position="252"/>
        <end position="262"/>
    </location>
</feature>
<dbReference type="EMBL" id="KN824303">
    <property type="protein sequence ID" value="KIM26829.1"/>
    <property type="molecule type" value="Genomic_DNA"/>
</dbReference>
<dbReference type="Proteomes" id="UP000054097">
    <property type="component" value="Unassembled WGS sequence"/>
</dbReference>
<feature type="region of interest" description="Disordered" evidence="1">
    <location>
        <begin position="56"/>
        <end position="137"/>
    </location>
</feature>
<evidence type="ECO:0000256" key="1">
    <source>
        <dbReference type="SAM" id="MobiDB-lite"/>
    </source>
</evidence>
<reference evidence="3" key="2">
    <citation type="submission" date="2015-01" db="EMBL/GenBank/DDBJ databases">
        <title>Evolutionary Origins and Diversification of the Mycorrhizal Mutualists.</title>
        <authorList>
            <consortium name="DOE Joint Genome Institute"/>
            <consortium name="Mycorrhizal Genomics Consortium"/>
            <person name="Kohler A."/>
            <person name="Kuo A."/>
            <person name="Nagy L.G."/>
            <person name="Floudas D."/>
            <person name="Copeland A."/>
            <person name="Barry K.W."/>
            <person name="Cichocki N."/>
            <person name="Veneault-Fourrey C."/>
            <person name="LaButti K."/>
            <person name="Lindquist E.A."/>
            <person name="Lipzen A."/>
            <person name="Lundell T."/>
            <person name="Morin E."/>
            <person name="Murat C."/>
            <person name="Riley R."/>
            <person name="Ohm R."/>
            <person name="Sun H."/>
            <person name="Tunlid A."/>
            <person name="Henrissat B."/>
            <person name="Grigoriev I.V."/>
            <person name="Hibbett D.S."/>
            <person name="Martin F."/>
        </authorList>
    </citation>
    <scope>NUCLEOTIDE SEQUENCE [LARGE SCALE GENOMIC DNA]</scope>
    <source>
        <strain evidence="3">MAFF 305830</strain>
    </source>
</reference>
<reference evidence="2 3" key="1">
    <citation type="submission" date="2014-04" db="EMBL/GenBank/DDBJ databases">
        <authorList>
            <consortium name="DOE Joint Genome Institute"/>
            <person name="Kuo A."/>
            <person name="Zuccaro A."/>
            <person name="Kohler A."/>
            <person name="Nagy L.G."/>
            <person name="Floudas D."/>
            <person name="Copeland A."/>
            <person name="Barry K.W."/>
            <person name="Cichocki N."/>
            <person name="Veneault-Fourrey C."/>
            <person name="LaButti K."/>
            <person name="Lindquist E.A."/>
            <person name="Lipzen A."/>
            <person name="Lundell T."/>
            <person name="Morin E."/>
            <person name="Murat C."/>
            <person name="Sun H."/>
            <person name="Tunlid A."/>
            <person name="Henrissat B."/>
            <person name="Grigoriev I.V."/>
            <person name="Hibbett D.S."/>
            <person name="Martin F."/>
            <person name="Nordberg H.P."/>
            <person name="Cantor M.N."/>
            <person name="Hua S.X."/>
        </authorList>
    </citation>
    <scope>NUCLEOTIDE SEQUENCE [LARGE SCALE GENOMIC DNA]</scope>
    <source>
        <strain evidence="2 3">MAFF 305830</strain>
    </source>
</reference>
<sequence>MSSRPPLGSRNQVQVANERLLDVSRNVNTWSWMCDHNREMLTFLLLINTSEMKKAGRGGKSARVGNCKTKGQPLSQPRAVATRARAQSLANRKRGTNTGSDTQAANLEGHNNPYEPAAMSNEVDPTGTPAGIASDAAFEPNAGKTNRAKSLLASSNAPPISPVTATGHHNDTVVPAVESDREVPAASETVERTIEEPALPMPMSTAEMTEAAPTDSLRRSMRTNATQVSHTSHNEAQSEEESGGEDTDEPDNDKARDWKPGEIDDYEDEDEDEELETQQLQRIIEATPRSGWVDPR</sequence>
<dbReference type="HOGENOM" id="CLU_940624_0_0_1"/>
<evidence type="ECO:0000313" key="2">
    <source>
        <dbReference type="EMBL" id="KIM26829.1"/>
    </source>
</evidence>
<feature type="compositionally biased region" description="Basic and acidic residues" evidence="1">
    <location>
        <begin position="178"/>
        <end position="195"/>
    </location>
</feature>
<proteinExistence type="predicted"/>
<feature type="compositionally biased region" description="Acidic residues" evidence="1">
    <location>
        <begin position="237"/>
        <end position="251"/>
    </location>
</feature>
<accession>A0A0C3B3Q5</accession>
<dbReference type="AlphaFoldDB" id="A0A0C3B3Q5"/>
<name>A0A0C3B3Q5_SERVB</name>
<keyword evidence="3" id="KW-1185">Reference proteome</keyword>
<feature type="compositionally biased region" description="Acidic residues" evidence="1">
    <location>
        <begin position="263"/>
        <end position="276"/>
    </location>
</feature>